<keyword evidence="4" id="KW-0762">Sugar transport</keyword>
<feature type="compositionally biased region" description="Polar residues" evidence="2">
    <location>
        <begin position="373"/>
        <end position="399"/>
    </location>
</feature>
<dbReference type="GO" id="GO:0030288">
    <property type="term" value="C:outer membrane-bounded periplasmic space"/>
    <property type="evidence" value="ECO:0007669"/>
    <property type="project" value="TreeGrafter"/>
</dbReference>
<dbReference type="AlphaFoldDB" id="A0A2U3KH43"/>
<dbReference type="InterPro" id="IPR028082">
    <property type="entry name" value="Peripla_BP_I"/>
</dbReference>
<dbReference type="Pfam" id="PF13407">
    <property type="entry name" value="Peripla_BP_4"/>
    <property type="match status" value="1"/>
</dbReference>
<dbReference type="GO" id="GO:0030246">
    <property type="term" value="F:carbohydrate binding"/>
    <property type="evidence" value="ECO:0007669"/>
    <property type="project" value="TreeGrafter"/>
</dbReference>
<protein>
    <submittedName>
        <fullName evidence="4">ABC-type sugar transport system, periplasmic component</fullName>
    </submittedName>
</protein>
<dbReference type="Gene3D" id="3.40.50.2300">
    <property type="match status" value="2"/>
</dbReference>
<feature type="domain" description="Periplasmic binding protein" evidence="3">
    <location>
        <begin position="60"/>
        <end position="301"/>
    </location>
</feature>
<reference evidence="5" key="1">
    <citation type="submission" date="2018-02" db="EMBL/GenBank/DDBJ databases">
        <authorList>
            <person name="Hausmann B."/>
        </authorList>
    </citation>
    <scope>NUCLEOTIDE SEQUENCE [LARGE SCALE GENOMIC DNA]</scope>
    <source>
        <strain evidence="5">Peat soil MAG SbF1</strain>
    </source>
</reference>
<dbReference type="InterPro" id="IPR025997">
    <property type="entry name" value="SBP_2_dom"/>
</dbReference>
<dbReference type="EMBL" id="OMOF01000111">
    <property type="protein sequence ID" value="SPF38850.1"/>
    <property type="molecule type" value="Genomic_DNA"/>
</dbReference>
<feature type="compositionally biased region" description="Basic and acidic residues" evidence="2">
    <location>
        <begin position="408"/>
        <end position="419"/>
    </location>
</feature>
<dbReference type="OrthoDB" id="9769193at2"/>
<evidence type="ECO:0000259" key="3">
    <source>
        <dbReference type="Pfam" id="PF13407"/>
    </source>
</evidence>
<feature type="compositionally biased region" description="Polar residues" evidence="2">
    <location>
        <begin position="455"/>
        <end position="468"/>
    </location>
</feature>
<name>A0A2U3KH43_9FIRM</name>
<dbReference type="InterPro" id="IPR050555">
    <property type="entry name" value="Bact_Solute-Bind_Prot2"/>
</dbReference>
<dbReference type="PROSITE" id="PS51257">
    <property type="entry name" value="PROKAR_LIPOPROTEIN"/>
    <property type="match status" value="1"/>
</dbReference>
<keyword evidence="4" id="KW-0813">Transport</keyword>
<gene>
    <name evidence="4" type="ORF">SBF1_1990012</name>
</gene>
<dbReference type="SUPFAM" id="SSF53822">
    <property type="entry name" value="Periplasmic binding protein-like I"/>
    <property type="match status" value="1"/>
</dbReference>
<organism evidence="4 5">
    <name type="scientific">Candidatus Desulfosporosinus infrequens</name>
    <dbReference type="NCBI Taxonomy" id="2043169"/>
    <lineage>
        <taxon>Bacteria</taxon>
        <taxon>Bacillati</taxon>
        <taxon>Bacillota</taxon>
        <taxon>Clostridia</taxon>
        <taxon>Eubacteriales</taxon>
        <taxon>Desulfitobacteriaceae</taxon>
        <taxon>Desulfosporosinus</taxon>
    </lineage>
</organism>
<dbReference type="Proteomes" id="UP000238916">
    <property type="component" value="Unassembled WGS sequence"/>
</dbReference>
<feature type="region of interest" description="Disordered" evidence="2">
    <location>
        <begin position="346"/>
        <end position="468"/>
    </location>
</feature>
<sequence>MIQRMRFLRMLFPLFLSLTITGCGLQELLVNKNNSSKNQKSVISVSLNEDDPNNILYLKGIEDMAKKDDIQIMDLSQATGEKNSSNAETDVGKESIYNANGATLQGGKVLIYQGGDPNLLQNAQEKTIPVLALSRLPSRIQPAGIVLSDQEKIGEQMAITLTNKLTEGQVVILEDDPNSSNSQEMLLGSRSVLSKFPKLTIETIGTPTSESVAKETLPEYLQKNPGKVQAVLAQTEKLAAQAAEVLKGAQLEKKVVLIGGEANIQSLKRMSSGVQLGDVDISPYLQGIDAYQWAKKLLKNEGLDADDSITSDQGEIPAKLVSVKAVTPENLSLELNNYTQEISSIEQEKQTLSESQGKQSSSESKQNGGGSQDKQTANQVDTNNGDGGNPQSSVESSQVLPGVSKVTEQIKTETTREYLDSQGKVIGTEKSSNEKDETVPPEVIKQEDENHQNSEQDNTDPQSDQPSQ</sequence>
<feature type="compositionally biased region" description="Low complexity" evidence="2">
    <location>
        <begin position="353"/>
        <end position="366"/>
    </location>
</feature>
<evidence type="ECO:0000313" key="5">
    <source>
        <dbReference type="Proteomes" id="UP000238916"/>
    </source>
</evidence>
<evidence type="ECO:0000256" key="2">
    <source>
        <dbReference type="SAM" id="MobiDB-lite"/>
    </source>
</evidence>
<proteinExistence type="predicted"/>
<dbReference type="PANTHER" id="PTHR30036">
    <property type="entry name" value="D-XYLOSE-BINDING PERIPLASMIC PROTEIN"/>
    <property type="match status" value="1"/>
</dbReference>
<feature type="compositionally biased region" description="Basic and acidic residues" evidence="2">
    <location>
        <begin position="431"/>
        <end position="454"/>
    </location>
</feature>
<comment type="subcellular location">
    <subcellularLocation>
        <location evidence="1">Cell envelope</location>
    </subcellularLocation>
</comment>
<accession>A0A2U3KH43</accession>
<evidence type="ECO:0000313" key="4">
    <source>
        <dbReference type="EMBL" id="SPF38850.1"/>
    </source>
</evidence>
<evidence type="ECO:0000256" key="1">
    <source>
        <dbReference type="ARBA" id="ARBA00004196"/>
    </source>
</evidence>